<dbReference type="AlphaFoldDB" id="A0A6J4VW64"/>
<proteinExistence type="predicted"/>
<evidence type="ECO:0000313" key="1">
    <source>
        <dbReference type="EMBL" id="CAA9586788.1"/>
    </source>
</evidence>
<dbReference type="EMBL" id="CADCWM010001007">
    <property type="protein sequence ID" value="CAA9586788.1"/>
    <property type="molecule type" value="Genomic_DNA"/>
</dbReference>
<gene>
    <name evidence="1" type="ORF">AVDCRST_MAG88-4070</name>
</gene>
<name>A0A6J4VW64_9BACT</name>
<reference evidence="1" key="1">
    <citation type="submission" date="2020-02" db="EMBL/GenBank/DDBJ databases">
        <authorList>
            <person name="Meier V. D."/>
        </authorList>
    </citation>
    <scope>NUCLEOTIDE SEQUENCE</scope>
    <source>
        <strain evidence="1">AVDCRST_MAG88</strain>
    </source>
</reference>
<sequence length="75" mass="8522">MSSGKETTIVDNEVYNLLMTTATKLEGLAAYDKYQQDGQANDPIWAQLRQQDEQAVRQCLQQLERFAQEGKLTAK</sequence>
<organism evidence="1">
    <name type="scientific">uncultured Thermomicrobiales bacterium</name>
    <dbReference type="NCBI Taxonomy" id="1645740"/>
    <lineage>
        <taxon>Bacteria</taxon>
        <taxon>Pseudomonadati</taxon>
        <taxon>Thermomicrobiota</taxon>
        <taxon>Thermomicrobia</taxon>
        <taxon>Thermomicrobiales</taxon>
        <taxon>environmental samples</taxon>
    </lineage>
</organism>
<accession>A0A6J4VW64</accession>
<protein>
    <submittedName>
        <fullName evidence="1">Uncharacterized protein</fullName>
    </submittedName>
</protein>